<feature type="domain" description="LarA-like N-terminal" evidence="1">
    <location>
        <begin position="10"/>
        <end position="209"/>
    </location>
</feature>
<dbReference type="PANTHER" id="PTHR33171:SF17">
    <property type="entry name" value="LARA-LIKE N-TERMINAL DOMAIN-CONTAINING PROTEIN"/>
    <property type="match status" value="1"/>
</dbReference>
<reference evidence="2" key="1">
    <citation type="journal article" date="2014" name="Front. Microbiol.">
        <title>High frequency of phylogenetically diverse reductive dehalogenase-homologous genes in deep subseafloor sedimentary metagenomes.</title>
        <authorList>
            <person name="Kawai M."/>
            <person name="Futagami T."/>
            <person name="Toyoda A."/>
            <person name="Takaki Y."/>
            <person name="Nishi S."/>
            <person name="Hori S."/>
            <person name="Arai W."/>
            <person name="Tsubouchi T."/>
            <person name="Morono Y."/>
            <person name="Uchiyama I."/>
            <person name="Ito T."/>
            <person name="Fujiyama A."/>
            <person name="Inagaki F."/>
            <person name="Takami H."/>
        </authorList>
    </citation>
    <scope>NUCLEOTIDE SEQUENCE</scope>
    <source>
        <strain evidence="2">Expedition CK06-06</strain>
    </source>
</reference>
<proteinExistence type="predicted"/>
<evidence type="ECO:0000259" key="1">
    <source>
        <dbReference type="Pfam" id="PF09861"/>
    </source>
</evidence>
<name>X0RZP2_9ZZZZ</name>
<feature type="non-terminal residue" evidence="2">
    <location>
        <position position="256"/>
    </location>
</feature>
<accession>X0RZP2</accession>
<dbReference type="Pfam" id="PF09861">
    <property type="entry name" value="Lar_N"/>
    <property type="match status" value="1"/>
</dbReference>
<dbReference type="AlphaFoldDB" id="X0RZP2"/>
<dbReference type="InterPro" id="IPR018657">
    <property type="entry name" value="LarA-like_N"/>
</dbReference>
<evidence type="ECO:0000313" key="2">
    <source>
        <dbReference type="EMBL" id="GAF69192.1"/>
    </source>
</evidence>
<dbReference type="PANTHER" id="PTHR33171">
    <property type="entry name" value="LAR_N DOMAIN-CONTAINING PROTEIN"/>
    <property type="match status" value="1"/>
</dbReference>
<dbReference type="EMBL" id="BARS01005162">
    <property type="protein sequence ID" value="GAF69192.1"/>
    <property type="molecule type" value="Genomic_DNA"/>
</dbReference>
<sequence>MKRQFKLQIGTKYETLEIPFENIMEGKIKCEPQYIENLNTEVKNSLANMVGNVDTNKLNSGCKVVIVSDDYTRPTPTKKILPGLLNFLTNKGVKKENINILIGTGFHREMTKQEKVEKFGKEICDNYKIYHHDALEEYNLCYLGETKMKIPVYINKIAVEADFLIGIGVVEIHPWAGFAGGPKIICPGVAGKKTINYTHSMPVTHKNVEIGVTLGNPFWESIREAAKMAGLDMVVNVVLDRKERVCAVFSGEAEAA</sequence>
<organism evidence="2">
    <name type="scientific">marine sediment metagenome</name>
    <dbReference type="NCBI Taxonomy" id="412755"/>
    <lineage>
        <taxon>unclassified sequences</taxon>
        <taxon>metagenomes</taxon>
        <taxon>ecological metagenomes</taxon>
    </lineage>
</organism>
<gene>
    <name evidence="2" type="ORF">S01H1_10103</name>
</gene>
<comment type="caution">
    <text evidence="2">The sequence shown here is derived from an EMBL/GenBank/DDBJ whole genome shotgun (WGS) entry which is preliminary data.</text>
</comment>
<dbReference type="Gene3D" id="3.40.50.11440">
    <property type="match status" value="1"/>
</dbReference>
<dbReference type="GO" id="GO:0050043">
    <property type="term" value="F:lactate racemase activity"/>
    <property type="evidence" value="ECO:0007669"/>
    <property type="project" value="InterPro"/>
</dbReference>
<dbReference type="InterPro" id="IPR048068">
    <property type="entry name" value="LarA-like"/>
</dbReference>
<protein>
    <recommendedName>
        <fullName evidence="1">LarA-like N-terminal domain-containing protein</fullName>
    </recommendedName>
</protein>